<evidence type="ECO:0000259" key="2">
    <source>
        <dbReference type="Pfam" id="PF17930"/>
    </source>
</evidence>
<accession>A0A2L1GPR6</accession>
<evidence type="ECO:0000313" key="4">
    <source>
        <dbReference type="Proteomes" id="UP000239867"/>
    </source>
</evidence>
<feature type="domain" description="LpxI N-terminal" evidence="2">
    <location>
        <begin position="9"/>
        <end position="137"/>
    </location>
</feature>
<dbReference type="InterPro" id="IPR043167">
    <property type="entry name" value="LpxI_C_sf"/>
</dbReference>
<name>A0A2L1GPR6_9BACT</name>
<sequence>MTEPASPVIGLIAGGGQFPLLFAEAAKKRGFRVAAVAHTSETDPRLEDFADELIWVKLGQLGKIIRHFHEHRVSEAAFAGTITKTRIFRDIMPDWKALALWNKIDIRLDDSILRAIAGALADEGIEIIASTRFLEHLLFPEGLLTKKKPNAGQWEDIRFGWRLARSVGRLDIGQTVVVRERSVLAVEAIEGTDAAIRRGGQLAGSGAVVVKLRKPGQDFRFDLPATGLGTIATMAEVHAAVLAVEAGQSLLFDQAAMVVAANKAGIVVVGLRCEDDELPAQCAGCI</sequence>
<proteinExistence type="predicted"/>
<feature type="domain" description="LpxI C-terminal" evidence="1">
    <location>
        <begin position="140"/>
        <end position="269"/>
    </location>
</feature>
<keyword evidence="4" id="KW-1185">Reference proteome</keyword>
<dbReference type="EMBL" id="CP021255">
    <property type="protein sequence ID" value="AVD71614.1"/>
    <property type="molecule type" value="Genomic_DNA"/>
</dbReference>
<dbReference type="RefSeq" id="WP_104936860.1">
    <property type="nucleotide sequence ID" value="NZ_CP021255.1"/>
</dbReference>
<dbReference type="AlphaFoldDB" id="A0A2L1GPR6"/>
<dbReference type="Gene3D" id="3.40.140.80">
    <property type="match status" value="1"/>
</dbReference>
<dbReference type="Proteomes" id="UP000239867">
    <property type="component" value="Chromosome"/>
</dbReference>
<reference evidence="3 4" key="1">
    <citation type="journal article" date="2018" name="MBio">
        <title>Insights into the evolution of host association through the isolation and characterization of a novel human periodontal pathobiont, Desulfobulbus oralis.</title>
        <authorList>
            <person name="Cross K.L."/>
            <person name="Chirania P."/>
            <person name="Xiong W."/>
            <person name="Beall C.J."/>
            <person name="Elkins J.G."/>
            <person name="Giannone R.J."/>
            <person name="Griffen A.L."/>
            <person name="Guss A.M."/>
            <person name="Hettich R.L."/>
            <person name="Joshi S.S."/>
            <person name="Mokrzan E.M."/>
            <person name="Martin R.K."/>
            <person name="Zhulin I.B."/>
            <person name="Leys E.J."/>
            <person name="Podar M."/>
        </authorList>
    </citation>
    <scope>NUCLEOTIDE SEQUENCE [LARGE SCALE GENOMIC DNA]</scope>
    <source>
        <strain evidence="3 4">ORNL</strain>
    </source>
</reference>
<gene>
    <name evidence="3" type="ORF">CAY53_09140</name>
</gene>
<dbReference type="InterPro" id="IPR041255">
    <property type="entry name" value="LpxI_N"/>
</dbReference>
<dbReference type="KEGG" id="deo:CAY53_09140"/>
<protein>
    <recommendedName>
        <fullName evidence="5">DUF1009 domain-containing protein</fullName>
    </recommendedName>
</protein>
<evidence type="ECO:0008006" key="5">
    <source>
        <dbReference type="Google" id="ProtNLM"/>
    </source>
</evidence>
<organism evidence="3 4">
    <name type="scientific">Desulfobulbus oralis</name>
    <dbReference type="NCBI Taxonomy" id="1986146"/>
    <lineage>
        <taxon>Bacteria</taxon>
        <taxon>Pseudomonadati</taxon>
        <taxon>Thermodesulfobacteriota</taxon>
        <taxon>Desulfobulbia</taxon>
        <taxon>Desulfobulbales</taxon>
        <taxon>Desulfobulbaceae</taxon>
        <taxon>Desulfobulbus</taxon>
    </lineage>
</organism>
<evidence type="ECO:0000313" key="3">
    <source>
        <dbReference type="EMBL" id="AVD71614.1"/>
    </source>
</evidence>
<dbReference type="InterPro" id="IPR010415">
    <property type="entry name" value="LpxI_C"/>
</dbReference>
<dbReference type="Pfam" id="PF06230">
    <property type="entry name" value="LpxI_C"/>
    <property type="match status" value="1"/>
</dbReference>
<dbReference type="InterPro" id="IPR053174">
    <property type="entry name" value="LpxI"/>
</dbReference>
<dbReference type="OrthoDB" id="9789836at2"/>
<evidence type="ECO:0000259" key="1">
    <source>
        <dbReference type="Pfam" id="PF06230"/>
    </source>
</evidence>
<dbReference type="Pfam" id="PF17930">
    <property type="entry name" value="LpxI_N"/>
    <property type="match status" value="1"/>
</dbReference>
<dbReference type="PANTHER" id="PTHR39962:SF1">
    <property type="entry name" value="LPXI FAMILY PROTEIN"/>
    <property type="match status" value="1"/>
</dbReference>
<dbReference type="PANTHER" id="PTHR39962">
    <property type="entry name" value="BLL4848 PROTEIN"/>
    <property type="match status" value="1"/>
</dbReference>
<dbReference type="Gene3D" id="3.40.50.20">
    <property type="match status" value="1"/>
</dbReference>